<evidence type="ECO:0000313" key="8">
    <source>
        <dbReference type="EMBL" id="GMH51195.1"/>
    </source>
</evidence>
<evidence type="ECO:0000256" key="6">
    <source>
        <dbReference type="SAM" id="MobiDB-lite"/>
    </source>
</evidence>
<dbReference type="InterPro" id="IPR013657">
    <property type="entry name" value="SCL35B1-4/HUT1"/>
</dbReference>
<accession>A0A9W6ZJ23</accession>
<organism evidence="8 9">
    <name type="scientific">Triparma laevis f. inornata</name>
    <dbReference type="NCBI Taxonomy" id="1714386"/>
    <lineage>
        <taxon>Eukaryota</taxon>
        <taxon>Sar</taxon>
        <taxon>Stramenopiles</taxon>
        <taxon>Ochrophyta</taxon>
        <taxon>Bolidophyceae</taxon>
        <taxon>Parmales</taxon>
        <taxon>Triparmaceae</taxon>
        <taxon>Triparma</taxon>
    </lineage>
</organism>
<dbReference type="Pfam" id="PF08449">
    <property type="entry name" value="UAA"/>
    <property type="match status" value="1"/>
</dbReference>
<comment type="subcellular location">
    <subcellularLocation>
        <location evidence="1">Membrane</location>
        <topology evidence="1">Multi-pass membrane protein</topology>
    </subcellularLocation>
</comment>
<evidence type="ECO:0000256" key="2">
    <source>
        <dbReference type="ARBA" id="ARBA00022448"/>
    </source>
</evidence>
<feature type="transmembrane region" description="Helical" evidence="7">
    <location>
        <begin position="203"/>
        <end position="228"/>
    </location>
</feature>
<proteinExistence type="predicted"/>
<dbReference type="AlphaFoldDB" id="A0A9W6ZJ23"/>
<comment type="caution">
    <text evidence="8">The sequence shown here is derived from an EMBL/GenBank/DDBJ whole genome shotgun (WGS) entry which is preliminary data.</text>
</comment>
<feature type="transmembrane region" description="Helical" evidence="7">
    <location>
        <begin position="20"/>
        <end position="37"/>
    </location>
</feature>
<dbReference type="GO" id="GO:0046964">
    <property type="term" value="F:3'-phosphoadenosine 5'-phosphosulfate transmembrane transporter activity"/>
    <property type="evidence" value="ECO:0007669"/>
    <property type="project" value="TreeGrafter"/>
</dbReference>
<keyword evidence="5 7" id="KW-0472">Membrane</keyword>
<name>A0A9W6ZJ23_9STRA</name>
<keyword evidence="4 7" id="KW-1133">Transmembrane helix</keyword>
<gene>
    <name evidence="8" type="ORF">TL16_g00958</name>
</gene>
<dbReference type="GO" id="GO:0005789">
    <property type="term" value="C:endoplasmic reticulum membrane"/>
    <property type="evidence" value="ECO:0007669"/>
    <property type="project" value="TreeGrafter"/>
</dbReference>
<protein>
    <submittedName>
        <fullName evidence="8">Uncharacterized protein</fullName>
    </submittedName>
</protein>
<dbReference type="Proteomes" id="UP001162640">
    <property type="component" value="Unassembled WGS sequence"/>
</dbReference>
<dbReference type="PANTHER" id="PTHR10778">
    <property type="entry name" value="SOLUTE CARRIER FAMILY 35 MEMBER B"/>
    <property type="match status" value="1"/>
</dbReference>
<feature type="transmembrane region" description="Helical" evidence="7">
    <location>
        <begin position="137"/>
        <end position="156"/>
    </location>
</feature>
<evidence type="ECO:0000256" key="7">
    <source>
        <dbReference type="SAM" id="Phobius"/>
    </source>
</evidence>
<evidence type="ECO:0000256" key="5">
    <source>
        <dbReference type="ARBA" id="ARBA00023136"/>
    </source>
</evidence>
<evidence type="ECO:0000256" key="3">
    <source>
        <dbReference type="ARBA" id="ARBA00022692"/>
    </source>
</evidence>
<dbReference type="EMBL" id="BLQM01000019">
    <property type="protein sequence ID" value="GMH51195.1"/>
    <property type="molecule type" value="Genomic_DNA"/>
</dbReference>
<feature type="transmembrane region" description="Helical" evidence="7">
    <location>
        <begin position="83"/>
        <end position="107"/>
    </location>
</feature>
<feature type="region of interest" description="Disordered" evidence="6">
    <location>
        <begin position="313"/>
        <end position="342"/>
    </location>
</feature>
<feature type="transmembrane region" description="Helical" evidence="7">
    <location>
        <begin position="234"/>
        <end position="253"/>
    </location>
</feature>
<reference evidence="9" key="1">
    <citation type="journal article" date="2023" name="Commun. Biol.">
        <title>Genome analysis of Parmales, the sister group of diatoms, reveals the evolutionary specialization of diatoms from phago-mixotrophs to photoautotrophs.</title>
        <authorList>
            <person name="Ban H."/>
            <person name="Sato S."/>
            <person name="Yoshikawa S."/>
            <person name="Yamada K."/>
            <person name="Nakamura Y."/>
            <person name="Ichinomiya M."/>
            <person name="Sato N."/>
            <person name="Blanc-Mathieu R."/>
            <person name="Endo H."/>
            <person name="Kuwata A."/>
            <person name="Ogata H."/>
        </authorList>
    </citation>
    <scope>NUCLEOTIDE SEQUENCE [LARGE SCALE GENOMIC DNA]</scope>
</reference>
<feature type="compositionally biased region" description="Basic and acidic residues" evidence="6">
    <location>
        <begin position="330"/>
        <end position="341"/>
    </location>
</feature>
<dbReference type="PANTHER" id="PTHR10778:SF8">
    <property type="entry name" value="ADENOSINE 3'-PHOSPHO 5'-PHOSPHOSULFATE TRANSPORTER 2"/>
    <property type="match status" value="1"/>
</dbReference>
<feature type="transmembrane region" description="Helical" evidence="7">
    <location>
        <begin position="289"/>
        <end position="307"/>
    </location>
</feature>
<keyword evidence="2" id="KW-0813">Transport</keyword>
<dbReference type="GO" id="GO:0000139">
    <property type="term" value="C:Golgi membrane"/>
    <property type="evidence" value="ECO:0007669"/>
    <property type="project" value="TreeGrafter"/>
</dbReference>
<evidence type="ECO:0000313" key="9">
    <source>
        <dbReference type="Proteomes" id="UP001162640"/>
    </source>
</evidence>
<keyword evidence="3 7" id="KW-0812">Transmembrane</keyword>
<evidence type="ECO:0000256" key="1">
    <source>
        <dbReference type="ARBA" id="ARBA00004141"/>
    </source>
</evidence>
<sequence length="360" mass="40016">MPSSSSIQSIFENLPSHQQLLVLGFLLFFFFGIHNLMQEAIMSLEGFKWGMMLGYFEVLGVTVCTHFERIYLGDNKEPRKTPLKAFFFLTFLLMSSSSLSNISLNYINYPTKVVFRSCKLLPTMFIATIVNKKVFGVKQYVAAGCICAGLVLYAAADWTLAPSFRPFGLTLVFLSICADSILPNAQEKLFASGSTRSEVTYYVNVLVLIAMTFSTILSGDLLATWAYACENPTAALYLVIYTIISYVAIGVHMNVINRFGGVTTVLLGTGRKAMTIMLSFIIFPKQFSWFYVFGSALVLGGLTYSGLDKVNNRNNGGPQMPKAKNSSPELRAEKSQNKKDSEETELFLNVKVKEQRTISV</sequence>
<evidence type="ECO:0000256" key="4">
    <source>
        <dbReference type="ARBA" id="ARBA00022989"/>
    </source>
</evidence>